<dbReference type="PANTHER" id="PTHR43065">
    <property type="entry name" value="SENSOR HISTIDINE KINASE"/>
    <property type="match status" value="1"/>
</dbReference>
<dbReference type="STRING" id="930146.SAMN05192533_11695"/>
<accession>A0A1H8I8M5</accession>
<dbReference type="InterPro" id="IPR004358">
    <property type="entry name" value="Sig_transdc_His_kin-like_C"/>
</dbReference>
<dbReference type="InterPro" id="IPR000014">
    <property type="entry name" value="PAS"/>
</dbReference>
<keyword evidence="6" id="KW-0418">Kinase</keyword>
<sequence>MSEIEPYYITKSKEICIENGMDPNEVARPKQFMTAQQLQLKKKEYQEILSVISYFSNKLLDSLKGTPILTVISDSDGYLVDMIGDDTIKSAVEQFGIQLGSRFTQQDTGTNVISIALQQRHPVSLIGENHYHKALHGIACYGAPFHYSDEDNLLGTVNIMVPLGFHNPLLLTMLSQVVESIERELLLRKQNRKLNIMNQILLNRTGNGIIITDEKGLVTQINEFAQEISNKNRSSAIGKSIYDFPLMGDFFKRVIGREERFENEELRFTSANGEPLVCLLDVQPIYEDSKMIGAFGQFRDITDRYLIEEKIKEAEKEALAGRIAAGIAHEIRNPLTTVRGYLQFLEKDVDENISELFSSMLIPEIDRANKIISDFLSISKPSYKEFKTIQVESFFNDYIWKFLKSEALLHNVEIELDLDPKTRELSFFCNREELLQVFLNLFQNSLQAKGSSPLKVNIRTRLENSQLHFIFTDNGLGIPVSTLTHIFEPFFSTKDEGTGLGLSVSRKIVEKHDGTMTAVSNGNGGARFLIELPYSNES</sequence>
<evidence type="ECO:0000256" key="6">
    <source>
        <dbReference type="ARBA" id="ARBA00022777"/>
    </source>
</evidence>
<feature type="domain" description="PAC" evidence="10">
    <location>
        <begin position="262"/>
        <end position="313"/>
    </location>
</feature>
<evidence type="ECO:0000256" key="1">
    <source>
        <dbReference type="ARBA" id="ARBA00000085"/>
    </source>
</evidence>
<evidence type="ECO:0000256" key="4">
    <source>
        <dbReference type="ARBA" id="ARBA00022679"/>
    </source>
</evidence>
<dbReference type="SUPFAM" id="SSF47384">
    <property type="entry name" value="Homodimeric domain of signal transducing histidine kinase"/>
    <property type="match status" value="1"/>
</dbReference>
<keyword evidence="7" id="KW-0067">ATP-binding</keyword>
<keyword evidence="5" id="KW-0547">Nucleotide-binding</keyword>
<keyword evidence="12" id="KW-1185">Reference proteome</keyword>
<dbReference type="RefSeq" id="WP_090749300.1">
    <property type="nucleotide sequence ID" value="NZ_FOBW01000016.1"/>
</dbReference>
<keyword evidence="4" id="KW-0808">Transferase</keyword>
<keyword evidence="8" id="KW-0902">Two-component regulatory system</keyword>
<dbReference type="Pfam" id="PF02518">
    <property type="entry name" value="HATPase_c"/>
    <property type="match status" value="1"/>
</dbReference>
<dbReference type="InterPro" id="IPR003661">
    <property type="entry name" value="HisK_dim/P_dom"/>
</dbReference>
<dbReference type="GO" id="GO:0006355">
    <property type="term" value="P:regulation of DNA-templated transcription"/>
    <property type="evidence" value="ECO:0007669"/>
    <property type="project" value="InterPro"/>
</dbReference>
<dbReference type="NCBIfam" id="TIGR00229">
    <property type="entry name" value="sensory_box"/>
    <property type="match status" value="1"/>
</dbReference>
<dbReference type="InterPro" id="IPR013767">
    <property type="entry name" value="PAS_fold"/>
</dbReference>
<organism evidence="11 12">
    <name type="scientific">Mesobacillus persicus</name>
    <dbReference type="NCBI Taxonomy" id="930146"/>
    <lineage>
        <taxon>Bacteria</taxon>
        <taxon>Bacillati</taxon>
        <taxon>Bacillota</taxon>
        <taxon>Bacilli</taxon>
        <taxon>Bacillales</taxon>
        <taxon>Bacillaceae</taxon>
        <taxon>Mesobacillus</taxon>
    </lineage>
</organism>
<protein>
    <recommendedName>
        <fullName evidence="2">histidine kinase</fullName>
        <ecNumber evidence="2">2.7.13.3</ecNumber>
    </recommendedName>
</protein>
<dbReference type="Gene3D" id="1.10.287.130">
    <property type="match status" value="1"/>
</dbReference>
<evidence type="ECO:0000256" key="5">
    <source>
        <dbReference type="ARBA" id="ARBA00022741"/>
    </source>
</evidence>
<dbReference type="PRINTS" id="PR00344">
    <property type="entry name" value="BCTRLSENSOR"/>
</dbReference>
<dbReference type="CDD" id="cd00130">
    <property type="entry name" value="PAS"/>
    <property type="match status" value="1"/>
</dbReference>
<evidence type="ECO:0000259" key="10">
    <source>
        <dbReference type="PROSITE" id="PS50113"/>
    </source>
</evidence>
<comment type="catalytic activity">
    <reaction evidence="1">
        <text>ATP + protein L-histidine = ADP + protein N-phospho-L-histidine.</text>
        <dbReference type="EC" id="2.7.13.3"/>
    </reaction>
</comment>
<dbReference type="InterPro" id="IPR001610">
    <property type="entry name" value="PAC"/>
</dbReference>
<dbReference type="InterPro" id="IPR029016">
    <property type="entry name" value="GAF-like_dom_sf"/>
</dbReference>
<dbReference type="InterPro" id="IPR003594">
    <property type="entry name" value="HATPase_dom"/>
</dbReference>
<keyword evidence="3" id="KW-0597">Phosphoprotein</keyword>
<evidence type="ECO:0000313" key="11">
    <source>
        <dbReference type="EMBL" id="SEN64729.1"/>
    </source>
</evidence>
<dbReference type="Gene3D" id="3.30.450.40">
    <property type="match status" value="1"/>
</dbReference>
<dbReference type="PANTHER" id="PTHR43065:SF34">
    <property type="entry name" value="SPORULATION KINASE A"/>
    <property type="match status" value="1"/>
</dbReference>
<evidence type="ECO:0000313" key="12">
    <source>
        <dbReference type="Proteomes" id="UP000198553"/>
    </source>
</evidence>
<dbReference type="InterPro" id="IPR036097">
    <property type="entry name" value="HisK_dim/P_sf"/>
</dbReference>
<dbReference type="CDD" id="cd00082">
    <property type="entry name" value="HisKA"/>
    <property type="match status" value="1"/>
</dbReference>
<evidence type="ECO:0000256" key="7">
    <source>
        <dbReference type="ARBA" id="ARBA00022840"/>
    </source>
</evidence>
<reference evidence="12" key="1">
    <citation type="submission" date="2016-10" db="EMBL/GenBank/DDBJ databases">
        <authorList>
            <person name="Varghese N."/>
            <person name="Submissions S."/>
        </authorList>
    </citation>
    <scope>NUCLEOTIDE SEQUENCE [LARGE SCALE GENOMIC DNA]</scope>
    <source>
        <strain evidence="12">B48,IBRC-M 10115,DSM 25386,CECT 8001</strain>
    </source>
</reference>
<dbReference type="EMBL" id="FOBW01000016">
    <property type="protein sequence ID" value="SEN64729.1"/>
    <property type="molecule type" value="Genomic_DNA"/>
</dbReference>
<evidence type="ECO:0000256" key="2">
    <source>
        <dbReference type="ARBA" id="ARBA00012438"/>
    </source>
</evidence>
<dbReference type="InterPro" id="IPR000700">
    <property type="entry name" value="PAS-assoc_C"/>
</dbReference>
<dbReference type="SMART" id="SM00387">
    <property type="entry name" value="HATPase_c"/>
    <property type="match status" value="1"/>
</dbReference>
<dbReference type="Proteomes" id="UP000198553">
    <property type="component" value="Unassembled WGS sequence"/>
</dbReference>
<gene>
    <name evidence="11" type="ORF">SAMN05192533_11695</name>
</gene>
<dbReference type="AlphaFoldDB" id="A0A1H8I8M5"/>
<dbReference type="Gene3D" id="3.30.565.10">
    <property type="entry name" value="Histidine kinase-like ATPase, C-terminal domain"/>
    <property type="match status" value="1"/>
</dbReference>
<feature type="domain" description="Histidine kinase" evidence="9">
    <location>
        <begin position="326"/>
        <end position="536"/>
    </location>
</feature>
<dbReference type="SMART" id="SM00388">
    <property type="entry name" value="HisKA"/>
    <property type="match status" value="1"/>
</dbReference>
<dbReference type="PROSITE" id="PS50109">
    <property type="entry name" value="HIS_KIN"/>
    <property type="match status" value="1"/>
</dbReference>
<name>A0A1H8I8M5_9BACI</name>
<dbReference type="InterPro" id="IPR035965">
    <property type="entry name" value="PAS-like_dom_sf"/>
</dbReference>
<dbReference type="PROSITE" id="PS50113">
    <property type="entry name" value="PAC"/>
    <property type="match status" value="1"/>
</dbReference>
<dbReference type="Pfam" id="PF00512">
    <property type="entry name" value="HisKA"/>
    <property type="match status" value="1"/>
</dbReference>
<dbReference type="GO" id="GO:0000155">
    <property type="term" value="F:phosphorelay sensor kinase activity"/>
    <property type="evidence" value="ECO:0007669"/>
    <property type="project" value="InterPro"/>
</dbReference>
<dbReference type="SMART" id="SM00086">
    <property type="entry name" value="PAC"/>
    <property type="match status" value="1"/>
</dbReference>
<dbReference type="Pfam" id="PF00989">
    <property type="entry name" value="PAS"/>
    <property type="match status" value="1"/>
</dbReference>
<dbReference type="SUPFAM" id="SSF55874">
    <property type="entry name" value="ATPase domain of HSP90 chaperone/DNA topoisomerase II/histidine kinase"/>
    <property type="match status" value="1"/>
</dbReference>
<dbReference type="GO" id="GO:0005524">
    <property type="term" value="F:ATP binding"/>
    <property type="evidence" value="ECO:0007669"/>
    <property type="project" value="UniProtKB-KW"/>
</dbReference>
<dbReference type="InterPro" id="IPR036890">
    <property type="entry name" value="HATPase_C_sf"/>
</dbReference>
<proteinExistence type="predicted"/>
<dbReference type="EC" id="2.7.13.3" evidence="2"/>
<dbReference type="OrthoDB" id="9784397at2"/>
<evidence type="ECO:0000256" key="3">
    <source>
        <dbReference type="ARBA" id="ARBA00022553"/>
    </source>
</evidence>
<evidence type="ECO:0000256" key="8">
    <source>
        <dbReference type="ARBA" id="ARBA00023012"/>
    </source>
</evidence>
<dbReference type="Gene3D" id="3.30.450.20">
    <property type="entry name" value="PAS domain"/>
    <property type="match status" value="1"/>
</dbReference>
<evidence type="ECO:0000259" key="9">
    <source>
        <dbReference type="PROSITE" id="PS50109"/>
    </source>
</evidence>
<dbReference type="InterPro" id="IPR005467">
    <property type="entry name" value="His_kinase_dom"/>
</dbReference>
<dbReference type="SUPFAM" id="SSF55785">
    <property type="entry name" value="PYP-like sensor domain (PAS domain)"/>
    <property type="match status" value="1"/>
</dbReference>